<dbReference type="SMART" id="SM00059">
    <property type="entry name" value="FN2"/>
    <property type="match status" value="1"/>
</dbReference>
<organism evidence="5 6">
    <name type="scientific">Halocaridina rubra</name>
    <name type="common">Hawaiian red shrimp</name>
    <dbReference type="NCBI Taxonomy" id="373956"/>
    <lineage>
        <taxon>Eukaryota</taxon>
        <taxon>Metazoa</taxon>
        <taxon>Ecdysozoa</taxon>
        <taxon>Arthropoda</taxon>
        <taxon>Crustacea</taxon>
        <taxon>Multicrustacea</taxon>
        <taxon>Malacostraca</taxon>
        <taxon>Eumalacostraca</taxon>
        <taxon>Eucarida</taxon>
        <taxon>Decapoda</taxon>
        <taxon>Pleocyemata</taxon>
        <taxon>Caridea</taxon>
        <taxon>Atyoidea</taxon>
        <taxon>Atyidae</taxon>
        <taxon>Halocaridina</taxon>
    </lineage>
</organism>
<comment type="caution">
    <text evidence="3">Lacks conserved residue(s) required for the propagation of feature annotation.</text>
</comment>
<dbReference type="InterPro" id="IPR036943">
    <property type="entry name" value="FN_type2_sf"/>
</dbReference>
<accession>A0AAN8XJZ6</accession>
<protein>
    <recommendedName>
        <fullName evidence="4">Fibronectin type-II domain-containing protein</fullName>
    </recommendedName>
</protein>
<feature type="domain" description="Fibronectin type-II" evidence="4">
    <location>
        <begin position="28"/>
        <end position="77"/>
    </location>
</feature>
<proteinExistence type="predicted"/>
<keyword evidence="6" id="KW-1185">Reference proteome</keyword>
<gene>
    <name evidence="5" type="ORF">SK128_004178</name>
</gene>
<evidence type="ECO:0000256" key="3">
    <source>
        <dbReference type="PROSITE-ProRule" id="PRU00479"/>
    </source>
</evidence>
<dbReference type="Pfam" id="PF00040">
    <property type="entry name" value="fn2"/>
    <property type="match status" value="1"/>
</dbReference>
<dbReference type="Proteomes" id="UP001381693">
    <property type="component" value="Unassembled WGS sequence"/>
</dbReference>
<dbReference type="AlphaFoldDB" id="A0AAN8XJZ6"/>
<evidence type="ECO:0000256" key="1">
    <source>
        <dbReference type="ARBA" id="ARBA00022737"/>
    </source>
</evidence>
<dbReference type="SUPFAM" id="SSF57440">
    <property type="entry name" value="Kringle-like"/>
    <property type="match status" value="1"/>
</dbReference>
<keyword evidence="2 3" id="KW-1015">Disulfide bond</keyword>
<dbReference type="InterPro" id="IPR000562">
    <property type="entry name" value="FN_type2_dom"/>
</dbReference>
<comment type="caution">
    <text evidence="5">The sequence shown here is derived from an EMBL/GenBank/DDBJ whole genome shotgun (WGS) entry which is preliminary data.</text>
</comment>
<feature type="disulfide bond" evidence="3">
    <location>
        <begin position="33"/>
        <end position="59"/>
    </location>
</feature>
<dbReference type="Gene3D" id="2.10.10.10">
    <property type="entry name" value="Fibronectin, type II, collagen-binding"/>
    <property type="match status" value="1"/>
</dbReference>
<reference evidence="5 6" key="1">
    <citation type="submission" date="2023-11" db="EMBL/GenBank/DDBJ databases">
        <title>Halocaridina rubra genome assembly.</title>
        <authorList>
            <person name="Smith C."/>
        </authorList>
    </citation>
    <scope>NUCLEOTIDE SEQUENCE [LARGE SCALE GENOMIC DNA]</scope>
    <source>
        <strain evidence="5">EP-1</strain>
        <tissue evidence="5">Whole</tissue>
    </source>
</reference>
<sequence length="99" mass="11896">MRSLILMRFLQRLRFRIFYTGFSKRYTEDGKSCQFPFRYNNRWYVDCVYSMEEKKQEWCATNTTEEGQILATGTCVDMTSKCTSGELKMERLQSMPLKR</sequence>
<evidence type="ECO:0000259" key="4">
    <source>
        <dbReference type="PROSITE" id="PS51092"/>
    </source>
</evidence>
<evidence type="ECO:0000313" key="5">
    <source>
        <dbReference type="EMBL" id="KAK7080729.1"/>
    </source>
</evidence>
<dbReference type="PROSITE" id="PS51092">
    <property type="entry name" value="FN2_2"/>
    <property type="match status" value="1"/>
</dbReference>
<keyword evidence="1" id="KW-0677">Repeat</keyword>
<name>A0AAN8XJZ6_HALRR</name>
<evidence type="ECO:0000313" key="6">
    <source>
        <dbReference type="Proteomes" id="UP001381693"/>
    </source>
</evidence>
<dbReference type="EMBL" id="JAXCGZ010005813">
    <property type="protein sequence ID" value="KAK7080729.1"/>
    <property type="molecule type" value="Genomic_DNA"/>
</dbReference>
<dbReference type="InterPro" id="IPR013806">
    <property type="entry name" value="Kringle-like"/>
</dbReference>
<evidence type="ECO:0000256" key="2">
    <source>
        <dbReference type="ARBA" id="ARBA00023157"/>
    </source>
</evidence>